<organism evidence="12 13">
    <name type="scientific">Candidatus Nephthysia bennettiae</name>
    <dbReference type="NCBI Taxonomy" id="3127016"/>
    <lineage>
        <taxon>Bacteria</taxon>
        <taxon>Bacillati</taxon>
        <taxon>Candidatus Dormiibacterota</taxon>
        <taxon>Candidatus Dormibacteria</taxon>
        <taxon>Candidatus Dormibacterales</taxon>
        <taxon>Candidatus Dormibacteraceae</taxon>
        <taxon>Candidatus Nephthysia</taxon>
    </lineage>
</organism>
<feature type="active site" description="Charge relay system" evidence="10">
    <location>
        <position position="96"/>
    </location>
</feature>
<protein>
    <recommendedName>
        <fullName evidence="4">6-carboxy-5,6,7,8-tetrahydropterin synthase</fullName>
        <ecNumber evidence="3">4.1.2.50</ecNumber>
    </recommendedName>
    <alternativeName>
        <fullName evidence="8">Queuosine biosynthesis protein QueD</fullName>
    </alternativeName>
</protein>
<proteinExistence type="inferred from homology"/>
<evidence type="ECO:0000256" key="6">
    <source>
        <dbReference type="ARBA" id="ARBA00022833"/>
    </source>
</evidence>
<reference evidence="12" key="1">
    <citation type="submission" date="2020-10" db="EMBL/GenBank/DDBJ databases">
        <title>Ca. Dormibacterota MAGs.</title>
        <authorList>
            <person name="Montgomery K."/>
        </authorList>
    </citation>
    <scope>NUCLEOTIDE SEQUENCE [LARGE SCALE GENOMIC DNA]</scope>
    <source>
        <strain evidence="12">SC8812_S17_10</strain>
    </source>
</reference>
<evidence type="ECO:0000256" key="5">
    <source>
        <dbReference type="ARBA" id="ARBA00022723"/>
    </source>
</evidence>
<evidence type="ECO:0000256" key="2">
    <source>
        <dbReference type="ARBA" id="ARBA00008900"/>
    </source>
</evidence>
<feature type="active site" description="Charge relay system" evidence="10">
    <location>
        <position position="140"/>
    </location>
</feature>
<dbReference type="PANTHER" id="PTHR12589:SF7">
    <property type="entry name" value="6-PYRUVOYL TETRAHYDROBIOPTERIN SYNTHASE"/>
    <property type="match status" value="1"/>
</dbReference>
<comment type="cofactor">
    <cofactor evidence="11">
        <name>Zn(2+)</name>
        <dbReference type="ChEBI" id="CHEBI:29105"/>
    </cofactor>
    <text evidence="11">Binds 1 zinc ion per subunit.</text>
</comment>
<dbReference type="PANTHER" id="PTHR12589">
    <property type="entry name" value="PYRUVOYL TETRAHYDROBIOPTERIN SYNTHASE"/>
    <property type="match status" value="1"/>
</dbReference>
<evidence type="ECO:0000313" key="12">
    <source>
        <dbReference type="EMBL" id="MBJ7597925.1"/>
    </source>
</evidence>
<keyword evidence="13" id="KW-1185">Reference proteome</keyword>
<evidence type="ECO:0000313" key="13">
    <source>
        <dbReference type="Proteomes" id="UP000612893"/>
    </source>
</evidence>
<accession>A0A934K3T0</accession>
<dbReference type="EC" id="4.1.2.50" evidence="3"/>
<comment type="catalytic activity">
    <reaction evidence="9">
        <text>7,8-dihydroneopterin 3'-triphosphate + H2O = 6-carboxy-5,6,7,8-tetrahydropterin + triphosphate + acetaldehyde + 2 H(+)</text>
        <dbReference type="Rhea" id="RHEA:27966"/>
        <dbReference type="ChEBI" id="CHEBI:15343"/>
        <dbReference type="ChEBI" id="CHEBI:15377"/>
        <dbReference type="ChEBI" id="CHEBI:15378"/>
        <dbReference type="ChEBI" id="CHEBI:18036"/>
        <dbReference type="ChEBI" id="CHEBI:58462"/>
        <dbReference type="ChEBI" id="CHEBI:61032"/>
        <dbReference type="EC" id="4.1.2.50"/>
    </reaction>
</comment>
<comment type="caution">
    <text evidence="12">The sequence shown here is derived from an EMBL/GenBank/DDBJ whole genome shotgun (WGS) entry which is preliminary data.</text>
</comment>
<dbReference type="GO" id="GO:0070497">
    <property type="term" value="F:6-carboxytetrahydropterin synthase activity"/>
    <property type="evidence" value="ECO:0007669"/>
    <property type="project" value="UniProtKB-EC"/>
</dbReference>
<feature type="binding site" evidence="11">
    <location>
        <position position="55"/>
    </location>
    <ligand>
        <name>Zn(2+)</name>
        <dbReference type="ChEBI" id="CHEBI:29105"/>
    </ligand>
</feature>
<evidence type="ECO:0000256" key="9">
    <source>
        <dbReference type="ARBA" id="ARBA00048807"/>
    </source>
</evidence>
<dbReference type="SUPFAM" id="SSF55620">
    <property type="entry name" value="Tetrahydrobiopterin biosynthesis enzymes-like"/>
    <property type="match status" value="1"/>
</dbReference>
<keyword evidence="5 11" id="KW-0479">Metal-binding</keyword>
<gene>
    <name evidence="12" type="ORF">JF922_07535</name>
</gene>
<dbReference type="InterPro" id="IPR038418">
    <property type="entry name" value="6-PTP_synth/QueD_sf"/>
</dbReference>
<comment type="pathway">
    <text evidence="1">Purine metabolism; 7-cyano-7-deazaguanine biosynthesis.</text>
</comment>
<dbReference type="RefSeq" id="WP_338200554.1">
    <property type="nucleotide sequence ID" value="NZ_JAEKNR010000084.1"/>
</dbReference>
<evidence type="ECO:0000256" key="10">
    <source>
        <dbReference type="PIRSR" id="PIRSR006113-1"/>
    </source>
</evidence>
<sequence length="150" mass="16794">MLKISPDQGQASGLGSPTSLVVTRRVTFAAAHVLRRPEWEERRNQEVFGQCAGDHGHNYVLEVSVGGEPDPETGMVINLKDLDRTVKEAVVRHVDHRHLNHDVSFLEGVIPTAENLALAFWQQLDGRLGEGRLRRLRLVESENNSVEVTR</sequence>
<dbReference type="EMBL" id="JAEKNR010000084">
    <property type="protein sequence ID" value="MBJ7597925.1"/>
    <property type="molecule type" value="Genomic_DNA"/>
</dbReference>
<dbReference type="Proteomes" id="UP000612893">
    <property type="component" value="Unassembled WGS sequence"/>
</dbReference>
<evidence type="ECO:0000256" key="3">
    <source>
        <dbReference type="ARBA" id="ARBA00012982"/>
    </source>
</evidence>
<keyword evidence="7" id="KW-0456">Lyase</keyword>
<dbReference type="Gene3D" id="3.30.479.10">
    <property type="entry name" value="6-pyruvoyl tetrahydropterin synthase/QueD"/>
    <property type="match status" value="1"/>
</dbReference>
<dbReference type="AlphaFoldDB" id="A0A934K3T0"/>
<dbReference type="FunFam" id="3.30.479.10:FF:000003">
    <property type="entry name" value="6-pyruvoyl tetrahydrobiopterin synthase"/>
    <property type="match status" value="1"/>
</dbReference>
<evidence type="ECO:0000256" key="4">
    <source>
        <dbReference type="ARBA" id="ARBA00018141"/>
    </source>
</evidence>
<evidence type="ECO:0000256" key="7">
    <source>
        <dbReference type="ARBA" id="ARBA00023239"/>
    </source>
</evidence>
<feature type="binding site" evidence="11">
    <location>
        <position position="32"/>
    </location>
    <ligand>
        <name>Zn(2+)</name>
        <dbReference type="ChEBI" id="CHEBI:29105"/>
    </ligand>
</feature>
<evidence type="ECO:0000256" key="11">
    <source>
        <dbReference type="PIRSR" id="PIRSR006113-2"/>
    </source>
</evidence>
<keyword evidence="6 11" id="KW-0862">Zinc</keyword>
<dbReference type="Pfam" id="PF01242">
    <property type="entry name" value="PTPS"/>
    <property type="match status" value="1"/>
</dbReference>
<dbReference type="PIRSF" id="PIRSF006113">
    <property type="entry name" value="PTP_synth"/>
    <property type="match status" value="1"/>
</dbReference>
<dbReference type="GO" id="GO:0046872">
    <property type="term" value="F:metal ion binding"/>
    <property type="evidence" value="ECO:0007669"/>
    <property type="project" value="UniProtKB-KW"/>
</dbReference>
<dbReference type="InterPro" id="IPR007115">
    <property type="entry name" value="6-PTP_synth/QueD"/>
</dbReference>
<comment type="similarity">
    <text evidence="2">Belongs to the PTPS family. QueD subfamily.</text>
</comment>
<name>A0A934K3T0_9BACT</name>
<feature type="binding site" evidence="11">
    <location>
        <position position="57"/>
    </location>
    <ligand>
        <name>Zn(2+)</name>
        <dbReference type="ChEBI" id="CHEBI:29105"/>
    </ligand>
</feature>
<feature type="active site" description="Proton acceptor" evidence="10">
    <location>
        <position position="51"/>
    </location>
</feature>
<evidence type="ECO:0000256" key="1">
    <source>
        <dbReference type="ARBA" id="ARBA00005061"/>
    </source>
</evidence>
<evidence type="ECO:0000256" key="8">
    <source>
        <dbReference type="ARBA" id="ARBA00031449"/>
    </source>
</evidence>